<dbReference type="Proteomes" id="UP001501266">
    <property type="component" value="Unassembled WGS sequence"/>
</dbReference>
<protein>
    <submittedName>
        <fullName evidence="2">Uncharacterized protein</fullName>
    </submittedName>
</protein>
<proteinExistence type="predicted"/>
<evidence type="ECO:0000313" key="3">
    <source>
        <dbReference type="Proteomes" id="UP001501266"/>
    </source>
</evidence>
<gene>
    <name evidence="2" type="ORF">GCM10009640_20250</name>
</gene>
<organism evidence="2 3">
    <name type="scientific">Agrococcus citreus</name>
    <dbReference type="NCBI Taxonomy" id="84643"/>
    <lineage>
        <taxon>Bacteria</taxon>
        <taxon>Bacillati</taxon>
        <taxon>Actinomycetota</taxon>
        <taxon>Actinomycetes</taxon>
        <taxon>Micrococcales</taxon>
        <taxon>Microbacteriaceae</taxon>
        <taxon>Agrococcus</taxon>
    </lineage>
</organism>
<reference evidence="2 3" key="1">
    <citation type="journal article" date="2019" name="Int. J. Syst. Evol. Microbiol.">
        <title>The Global Catalogue of Microorganisms (GCM) 10K type strain sequencing project: providing services to taxonomists for standard genome sequencing and annotation.</title>
        <authorList>
            <consortium name="The Broad Institute Genomics Platform"/>
            <consortium name="The Broad Institute Genome Sequencing Center for Infectious Disease"/>
            <person name="Wu L."/>
            <person name="Ma J."/>
        </authorList>
    </citation>
    <scope>NUCLEOTIDE SEQUENCE [LARGE SCALE GENOMIC DNA]</scope>
    <source>
        <strain evidence="2 3">JCM 12398</strain>
    </source>
</reference>
<evidence type="ECO:0000256" key="1">
    <source>
        <dbReference type="SAM" id="MobiDB-lite"/>
    </source>
</evidence>
<name>A0ABN1YWN2_9MICO</name>
<accession>A0ABN1YWN2</accession>
<evidence type="ECO:0000313" key="2">
    <source>
        <dbReference type="EMBL" id="GAA1424314.1"/>
    </source>
</evidence>
<comment type="caution">
    <text evidence="2">The sequence shown here is derived from an EMBL/GenBank/DDBJ whole genome shotgun (WGS) entry which is preliminary data.</text>
</comment>
<keyword evidence="3" id="KW-1185">Reference proteome</keyword>
<feature type="region of interest" description="Disordered" evidence="1">
    <location>
        <begin position="60"/>
        <end position="102"/>
    </location>
</feature>
<sequence>MSDDFKARMRQGLSSMAVRERVRERRRNRAIAAGAVAAVTAVVLGVGAWQVVGAIDPRVDQAATPPTTTVEPSATPTPTPTLAPAATETAEPEPTPPPGFEGVAAGVPIITDFIDCSAGCGDSGAAGGPMIERVFDVYVLCEGTGSVLYGGAEWIDCADHEPGSGWALLDASDVVGDGDPRYTTSPDFDGQLQVVDAGAAPSGDATGSTATVYYDCGASVTIGGVLFDCSDPGIIPDLAAWGIPIAPGSFAPRIEFAPGDAKGPVRWVMER</sequence>
<dbReference type="EMBL" id="BAAAKK010000005">
    <property type="protein sequence ID" value="GAA1424314.1"/>
    <property type="molecule type" value="Genomic_DNA"/>
</dbReference>
<feature type="compositionally biased region" description="Low complexity" evidence="1">
    <location>
        <begin position="62"/>
        <end position="74"/>
    </location>
</feature>